<protein>
    <submittedName>
        <fullName evidence="8">Pre-mRNA branch site protein p14</fullName>
    </submittedName>
</protein>
<proteinExistence type="predicted"/>
<dbReference type="SMART" id="SM00360">
    <property type="entry name" value="RRM"/>
    <property type="match status" value="1"/>
</dbReference>
<dbReference type="PROSITE" id="PS50102">
    <property type="entry name" value="RRM"/>
    <property type="match status" value="1"/>
</dbReference>
<dbReference type="GO" id="GO:0005686">
    <property type="term" value="C:U2 snRNP"/>
    <property type="evidence" value="ECO:0007669"/>
    <property type="project" value="EnsemblFungi"/>
</dbReference>
<dbReference type="GeneID" id="27902650"/>
<sequence length="115" mass="13042">MSRSSKLAPEVNRALFVKNLSYNVSTEELFDLFGKFGPIRQIRQGIAANTKGTAFVVYEDVMDAKGACDKLNGFNFQNRYLVVLYHQPEKMAKSQADLAERQENLEKLKQQHGIS</sequence>
<dbReference type="Proteomes" id="UP000016931">
    <property type="component" value="Unassembled WGS sequence"/>
</dbReference>
<dbReference type="GO" id="GO:0006397">
    <property type="term" value="P:mRNA processing"/>
    <property type="evidence" value="ECO:0007669"/>
    <property type="project" value="UniProtKB-KW"/>
</dbReference>
<dbReference type="InterPro" id="IPR000504">
    <property type="entry name" value="RRM_dom"/>
</dbReference>
<dbReference type="GO" id="GO:0003729">
    <property type="term" value="F:mRNA binding"/>
    <property type="evidence" value="ECO:0007669"/>
    <property type="project" value="TreeGrafter"/>
</dbReference>
<dbReference type="RefSeq" id="XP_016760938.1">
    <property type="nucleotide sequence ID" value="XM_016905513.1"/>
</dbReference>
<dbReference type="OMA" id="HQPDKMV"/>
<feature type="domain" description="RRM" evidence="7">
    <location>
        <begin position="13"/>
        <end position="88"/>
    </location>
</feature>
<evidence type="ECO:0000256" key="3">
    <source>
        <dbReference type="ARBA" id="ARBA00022884"/>
    </source>
</evidence>
<dbReference type="EMBL" id="KB456264">
    <property type="protein sequence ID" value="EMF12817.1"/>
    <property type="molecule type" value="Genomic_DNA"/>
</dbReference>
<evidence type="ECO:0000259" key="7">
    <source>
        <dbReference type="PROSITE" id="PS50102"/>
    </source>
</evidence>
<dbReference type="GO" id="GO:0005737">
    <property type="term" value="C:cytoplasm"/>
    <property type="evidence" value="ECO:0007669"/>
    <property type="project" value="TreeGrafter"/>
</dbReference>
<evidence type="ECO:0000256" key="5">
    <source>
        <dbReference type="ARBA" id="ARBA00023242"/>
    </source>
</evidence>
<evidence type="ECO:0000256" key="4">
    <source>
        <dbReference type="ARBA" id="ARBA00023187"/>
    </source>
</evidence>
<dbReference type="FunFam" id="3.30.70.330:FF:000286">
    <property type="entry name" value="Putative pre-mRNA branch site protein p14"/>
    <property type="match status" value="1"/>
</dbReference>
<dbReference type="HOGENOM" id="CLU_012062_25_2_1"/>
<dbReference type="CDD" id="cd12241">
    <property type="entry name" value="RRM_SF3B14"/>
    <property type="match status" value="1"/>
</dbReference>
<name>M3AZ47_SPHMS</name>
<dbReference type="Gene3D" id="3.30.70.330">
    <property type="match status" value="1"/>
</dbReference>
<comment type="subcellular location">
    <subcellularLocation>
        <location evidence="1">Nucleus</location>
    </subcellularLocation>
</comment>
<evidence type="ECO:0000256" key="6">
    <source>
        <dbReference type="PROSITE-ProRule" id="PRU00176"/>
    </source>
</evidence>
<keyword evidence="2" id="KW-0507">mRNA processing</keyword>
<dbReference type="STRING" id="692275.M3AZ47"/>
<evidence type="ECO:0000313" key="9">
    <source>
        <dbReference type="Proteomes" id="UP000016931"/>
    </source>
</evidence>
<dbReference type="PANTHER" id="PTHR23003:SF58">
    <property type="entry name" value="RNA-BINDING PROTEIN 19-LIKE PROTEIN-RELATED"/>
    <property type="match status" value="1"/>
</dbReference>
<reference evidence="8 9" key="1">
    <citation type="journal article" date="2012" name="PLoS Pathog.">
        <title>Diverse lifestyles and strategies of plant pathogenesis encoded in the genomes of eighteen Dothideomycetes fungi.</title>
        <authorList>
            <person name="Ohm R.A."/>
            <person name="Feau N."/>
            <person name="Henrissat B."/>
            <person name="Schoch C.L."/>
            <person name="Horwitz B.A."/>
            <person name="Barry K.W."/>
            <person name="Condon B.J."/>
            <person name="Copeland A.C."/>
            <person name="Dhillon B."/>
            <person name="Glaser F."/>
            <person name="Hesse C.N."/>
            <person name="Kosti I."/>
            <person name="LaButti K."/>
            <person name="Lindquist E.A."/>
            <person name="Lucas S."/>
            <person name="Salamov A.A."/>
            <person name="Bradshaw R.E."/>
            <person name="Ciuffetti L."/>
            <person name="Hamelin R.C."/>
            <person name="Kema G.H.J."/>
            <person name="Lawrence C."/>
            <person name="Scott J.A."/>
            <person name="Spatafora J.W."/>
            <person name="Turgeon B.G."/>
            <person name="de Wit P.J.G.M."/>
            <person name="Zhong S."/>
            <person name="Goodwin S.B."/>
            <person name="Grigoriev I.V."/>
        </authorList>
    </citation>
    <scope>NUCLEOTIDE SEQUENCE [LARGE SCALE GENOMIC DNA]</scope>
    <source>
        <strain evidence="8 9">SO2202</strain>
    </source>
</reference>
<dbReference type="OrthoDB" id="275748at2759"/>
<evidence type="ECO:0000256" key="1">
    <source>
        <dbReference type="ARBA" id="ARBA00004123"/>
    </source>
</evidence>
<dbReference type="SUPFAM" id="SSF54928">
    <property type="entry name" value="RNA-binding domain, RBD"/>
    <property type="match status" value="1"/>
</dbReference>
<keyword evidence="9" id="KW-1185">Reference proteome</keyword>
<dbReference type="InterPro" id="IPR035979">
    <property type="entry name" value="RBD_domain_sf"/>
</dbReference>
<gene>
    <name evidence="8" type="ORF">SEPMUDRAFT_149370</name>
</gene>
<dbReference type="PANTHER" id="PTHR23003">
    <property type="entry name" value="RNA RECOGNITION MOTIF RRM DOMAIN CONTAINING PROTEIN"/>
    <property type="match status" value="1"/>
</dbReference>
<organism evidence="8 9">
    <name type="scientific">Sphaerulina musiva (strain SO2202)</name>
    <name type="common">Poplar stem canker fungus</name>
    <name type="synonym">Septoria musiva</name>
    <dbReference type="NCBI Taxonomy" id="692275"/>
    <lineage>
        <taxon>Eukaryota</taxon>
        <taxon>Fungi</taxon>
        <taxon>Dikarya</taxon>
        <taxon>Ascomycota</taxon>
        <taxon>Pezizomycotina</taxon>
        <taxon>Dothideomycetes</taxon>
        <taxon>Dothideomycetidae</taxon>
        <taxon>Mycosphaerellales</taxon>
        <taxon>Mycosphaerellaceae</taxon>
        <taxon>Sphaerulina</taxon>
    </lineage>
</organism>
<dbReference type="eggNOG" id="KOG0114">
    <property type="taxonomic scope" value="Eukaryota"/>
</dbReference>
<keyword evidence="4" id="KW-0508">mRNA splicing</keyword>
<dbReference type="InterPro" id="IPR012677">
    <property type="entry name" value="Nucleotide-bd_a/b_plait_sf"/>
</dbReference>
<accession>M3AZ47</accession>
<keyword evidence="5" id="KW-0539">Nucleus</keyword>
<dbReference type="InterPro" id="IPR050374">
    <property type="entry name" value="RRT5_SRSF_SR"/>
</dbReference>
<dbReference type="AlphaFoldDB" id="M3AZ47"/>
<keyword evidence="3 6" id="KW-0694">RNA-binding</keyword>
<dbReference type="Pfam" id="PF00076">
    <property type="entry name" value="RRM_1"/>
    <property type="match status" value="1"/>
</dbReference>
<evidence type="ECO:0000256" key="2">
    <source>
        <dbReference type="ARBA" id="ARBA00022664"/>
    </source>
</evidence>
<dbReference type="InterPro" id="IPR034150">
    <property type="entry name" value="SF3B6_RRM"/>
</dbReference>
<evidence type="ECO:0000313" key="8">
    <source>
        <dbReference type="EMBL" id="EMF12817.1"/>
    </source>
</evidence>
<dbReference type="GO" id="GO:0008380">
    <property type="term" value="P:RNA splicing"/>
    <property type="evidence" value="ECO:0007669"/>
    <property type="project" value="UniProtKB-KW"/>
</dbReference>